<keyword evidence="10 18" id="KW-1133">Transmembrane helix</keyword>
<evidence type="ECO:0000256" key="10">
    <source>
        <dbReference type="ARBA" id="ARBA00022989"/>
    </source>
</evidence>
<dbReference type="InterPro" id="IPR022910">
    <property type="entry name" value="Thiol_diS_interchange_DbsD"/>
</dbReference>
<accession>A0AAP7L3B2</accession>
<evidence type="ECO:0000256" key="5">
    <source>
        <dbReference type="ARBA" id="ARBA00022519"/>
    </source>
</evidence>
<gene>
    <name evidence="18" type="primary">dsbD</name>
    <name evidence="20" type="ORF">BBB52_06640</name>
</gene>
<evidence type="ECO:0000256" key="8">
    <source>
        <dbReference type="ARBA" id="ARBA00022748"/>
    </source>
</evidence>
<feature type="transmembrane region" description="Helical" evidence="18">
    <location>
        <begin position="351"/>
        <end position="373"/>
    </location>
</feature>
<dbReference type="InterPro" id="IPR017937">
    <property type="entry name" value="Thioredoxin_CS"/>
</dbReference>
<evidence type="ECO:0000313" key="21">
    <source>
        <dbReference type="Proteomes" id="UP000092746"/>
    </source>
</evidence>
<dbReference type="InterPro" id="IPR012336">
    <property type="entry name" value="Thioredoxin-like_fold"/>
</dbReference>
<keyword evidence="6 18" id="KW-0812">Transmembrane</keyword>
<comment type="function">
    <text evidence="18">Required to facilitate the formation of correct disulfide bonds in some periplasmic proteins and for the assembly of the periplasmic c-type cytochromes. Acts by transferring electrons from cytoplasmic thioredoxin to the periplasm. This transfer involves a cascade of disulfide bond formation and reduction steps.</text>
</comment>
<dbReference type="GO" id="GO:0047134">
    <property type="term" value="F:protein-disulfide reductase [NAD(P)H] activity"/>
    <property type="evidence" value="ECO:0007669"/>
    <property type="project" value="UniProtKB-UniRule"/>
</dbReference>
<comment type="similarity">
    <text evidence="2 18">Belongs to the thioredoxin family. DsbD subfamily.</text>
</comment>
<evidence type="ECO:0000259" key="19">
    <source>
        <dbReference type="PROSITE" id="PS51352"/>
    </source>
</evidence>
<feature type="chain" id="PRO_5042651945" description="Thiol:disulfide interchange protein DsbD" evidence="18">
    <location>
        <begin position="20"/>
        <end position="599"/>
    </location>
</feature>
<dbReference type="Pfam" id="PF11412">
    <property type="entry name" value="DsbD_N"/>
    <property type="match status" value="1"/>
</dbReference>
<keyword evidence="11 18" id="KW-0560">Oxidoreductase</keyword>
<comment type="subcellular location">
    <subcellularLocation>
        <location evidence="1 18">Cell inner membrane</location>
        <topology evidence="1 18">Multi-pass membrane protein</topology>
    </subcellularLocation>
</comment>
<dbReference type="GO" id="GO:0017004">
    <property type="term" value="P:cytochrome complex assembly"/>
    <property type="evidence" value="ECO:0007669"/>
    <property type="project" value="UniProtKB-UniRule"/>
</dbReference>
<dbReference type="NCBIfam" id="NF001419">
    <property type="entry name" value="PRK00293.1"/>
    <property type="match status" value="1"/>
</dbReference>
<keyword evidence="13 18" id="KW-0472">Membrane</keyword>
<comment type="caution">
    <text evidence="18">Lacks conserved residue(s) required for the propagation of feature annotation.</text>
</comment>
<evidence type="ECO:0000256" key="1">
    <source>
        <dbReference type="ARBA" id="ARBA00004429"/>
    </source>
</evidence>
<comment type="catalytic activity">
    <reaction evidence="17 18">
        <text>[protein]-dithiol + NADP(+) = [protein]-disulfide + NADPH + H(+)</text>
        <dbReference type="Rhea" id="RHEA:18753"/>
        <dbReference type="Rhea" id="RHEA-COMP:10593"/>
        <dbReference type="Rhea" id="RHEA-COMP:10594"/>
        <dbReference type="ChEBI" id="CHEBI:15378"/>
        <dbReference type="ChEBI" id="CHEBI:29950"/>
        <dbReference type="ChEBI" id="CHEBI:50058"/>
        <dbReference type="ChEBI" id="CHEBI:57783"/>
        <dbReference type="ChEBI" id="CHEBI:58349"/>
        <dbReference type="EC" id="1.8.1.8"/>
    </reaction>
</comment>
<dbReference type="Proteomes" id="UP000092746">
    <property type="component" value="Unassembled WGS sequence"/>
</dbReference>
<dbReference type="InterPro" id="IPR035671">
    <property type="entry name" value="DsbD_gamma"/>
</dbReference>
<keyword evidence="14 18" id="KW-1015">Disulfide bond</keyword>
<dbReference type="GO" id="GO:0005886">
    <property type="term" value="C:plasma membrane"/>
    <property type="evidence" value="ECO:0007669"/>
    <property type="project" value="UniProtKB-SubCell"/>
</dbReference>
<dbReference type="SUPFAM" id="SSF52833">
    <property type="entry name" value="Thioredoxin-like"/>
    <property type="match status" value="1"/>
</dbReference>
<evidence type="ECO:0000256" key="17">
    <source>
        <dbReference type="ARBA" id="ARBA00047804"/>
    </source>
</evidence>
<comment type="catalytic activity">
    <reaction evidence="16 18">
        <text>[protein]-dithiol + NAD(+) = [protein]-disulfide + NADH + H(+)</text>
        <dbReference type="Rhea" id="RHEA:18749"/>
        <dbReference type="Rhea" id="RHEA-COMP:10593"/>
        <dbReference type="Rhea" id="RHEA-COMP:10594"/>
        <dbReference type="ChEBI" id="CHEBI:15378"/>
        <dbReference type="ChEBI" id="CHEBI:29950"/>
        <dbReference type="ChEBI" id="CHEBI:50058"/>
        <dbReference type="ChEBI" id="CHEBI:57540"/>
        <dbReference type="ChEBI" id="CHEBI:57945"/>
        <dbReference type="EC" id="1.8.1.8"/>
    </reaction>
</comment>
<reference evidence="20 21" key="1">
    <citation type="submission" date="2016-06" db="EMBL/GenBank/DDBJ databases">
        <title>Simultaneous identification of Haemophilus influenzae and Haemophilus haemolyticus using TaqMan real-time PCR.</title>
        <authorList>
            <person name="Price E.P."/>
            <person name="Sarovich D.S."/>
            <person name="Harris T."/>
            <person name="Spargo J.C."/>
            <person name="Nosworthy E."/>
            <person name="Beissbarth J."/>
            <person name="Smith-Vaughan H."/>
        </authorList>
    </citation>
    <scope>NUCLEOTIDE SEQUENCE [LARGE SCALE GENOMIC DNA]</scope>
    <source>
        <strain evidence="20 21">ATCC 7901</strain>
    </source>
</reference>
<dbReference type="InterPro" id="IPR036249">
    <property type="entry name" value="Thioredoxin-like_sf"/>
</dbReference>
<evidence type="ECO:0000256" key="9">
    <source>
        <dbReference type="ARBA" id="ARBA00022982"/>
    </source>
</evidence>
<evidence type="ECO:0000256" key="13">
    <source>
        <dbReference type="ARBA" id="ARBA00023136"/>
    </source>
</evidence>
<evidence type="ECO:0000256" key="18">
    <source>
        <dbReference type="HAMAP-Rule" id="MF_00399"/>
    </source>
</evidence>
<evidence type="ECO:0000256" key="2">
    <source>
        <dbReference type="ARBA" id="ARBA00007241"/>
    </source>
</evidence>
<dbReference type="InterPro" id="IPR028250">
    <property type="entry name" value="DsbDN"/>
</dbReference>
<keyword evidence="9 18" id="KW-0249">Electron transport</keyword>
<name>A0AAP7L3B2_AGGAP</name>
<keyword evidence="7 18" id="KW-0732">Signal</keyword>
<evidence type="ECO:0000256" key="7">
    <source>
        <dbReference type="ARBA" id="ARBA00022729"/>
    </source>
</evidence>
<feature type="transmembrane region" description="Helical" evidence="18">
    <location>
        <begin position="432"/>
        <end position="451"/>
    </location>
</feature>
<dbReference type="InterPro" id="IPR003834">
    <property type="entry name" value="Cyt_c_assmbl_TM_dom"/>
</dbReference>
<dbReference type="CDD" id="cd02953">
    <property type="entry name" value="DsbDgamma"/>
    <property type="match status" value="1"/>
</dbReference>
<dbReference type="GO" id="GO:0009055">
    <property type="term" value="F:electron transfer activity"/>
    <property type="evidence" value="ECO:0007669"/>
    <property type="project" value="UniProtKB-UniRule"/>
</dbReference>
<feature type="signal peptide" evidence="18">
    <location>
        <begin position="1"/>
        <end position="19"/>
    </location>
</feature>
<feature type="transmembrane region" description="Helical" evidence="18">
    <location>
        <begin position="308"/>
        <end position="331"/>
    </location>
</feature>
<feature type="transmembrane region" description="Helical" evidence="18">
    <location>
        <begin position="385"/>
        <end position="403"/>
    </location>
</feature>
<dbReference type="PROSITE" id="PS00194">
    <property type="entry name" value="THIOREDOXIN_1"/>
    <property type="match status" value="1"/>
</dbReference>
<evidence type="ECO:0000256" key="15">
    <source>
        <dbReference type="ARBA" id="ARBA00023284"/>
    </source>
</evidence>
<dbReference type="AlphaFoldDB" id="A0AAP7L3B2"/>
<keyword evidence="8 18" id="KW-0201">Cytochrome c-type biogenesis</keyword>
<feature type="transmembrane region" description="Helical" evidence="18">
    <location>
        <begin position="265"/>
        <end position="287"/>
    </location>
</feature>
<dbReference type="Pfam" id="PF02683">
    <property type="entry name" value="DsbD_TM"/>
    <property type="match status" value="1"/>
</dbReference>
<feature type="transmembrane region" description="Helical" evidence="18">
    <location>
        <begin position="189"/>
        <end position="216"/>
    </location>
</feature>
<organism evidence="20 21">
    <name type="scientific">Aggregatibacter aphrophilus</name>
    <name type="common">Haemophilus aphrophilus</name>
    <dbReference type="NCBI Taxonomy" id="732"/>
    <lineage>
        <taxon>Bacteria</taxon>
        <taxon>Pseudomonadati</taxon>
        <taxon>Pseudomonadota</taxon>
        <taxon>Gammaproteobacteria</taxon>
        <taxon>Pasteurellales</taxon>
        <taxon>Pasteurellaceae</taxon>
        <taxon>Aggregatibacter</taxon>
    </lineage>
</organism>
<dbReference type="Gene3D" id="2.60.40.1250">
    <property type="entry name" value="Thiol:disulfide interchange protein DsbD, N-terminal domain"/>
    <property type="match status" value="1"/>
</dbReference>
<evidence type="ECO:0000256" key="14">
    <source>
        <dbReference type="ARBA" id="ARBA00023157"/>
    </source>
</evidence>
<dbReference type="Gene3D" id="3.40.30.10">
    <property type="entry name" value="Glutaredoxin"/>
    <property type="match status" value="1"/>
</dbReference>
<dbReference type="PANTHER" id="PTHR32234">
    <property type="entry name" value="THIOL:DISULFIDE INTERCHANGE PROTEIN DSBD"/>
    <property type="match status" value="1"/>
</dbReference>
<proteinExistence type="inferred from homology"/>
<dbReference type="EC" id="1.8.1.8" evidence="18"/>
<dbReference type="Pfam" id="PF13098">
    <property type="entry name" value="Thioredoxin_2"/>
    <property type="match status" value="1"/>
</dbReference>
<dbReference type="RefSeq" id="WP_065295422.1">
    <property type="nucleotide sequence ID" value="NZ_MAQE01000013.1"/>
</dbReference>
<feature type="transmembrane region" description="Helical" evidence="18">
    <location>
        <begin position="228"/>
        <end position="253"/>
    </location>
</feature>
<keyword evidence="4 18" id="KW-1003">Cell membrane</keyword>
<feature type="domain" description="Thioredoxin" evidence="19">
    <location>
        <begin position="460"/>
        <end position="593"/>
    </location>
</feature>
<dbReference type="PANTHER" id="PTHR32234:SF0">
    <property type="entry name" value="THIOL:DISULFIDE INTERCHANGE PROTEIN DSBD"/>
    <property type="match status" value="1"/>
</dbReference>
<evidence type="ECO:0000256" key="16">
    <source>
        <dbReference type="ARBA" id="ARBA00047388"/>
    </source>
</evidence>
<keyword evidence="3 18" id="KW-0813">Transport</keyword>
<evidence type="ECO:0000256" key="12">
    <source>
        <dbReference type="ARBA" id="ARBA00023027"/>
    </source>
</evidence>
<evidence type="ECO:0000256" key="4">
    <source>
        <dbReference type="ARBA" id="ARBA00022475"/>
    </source>
</evidence>
<dbReference type="SUPFAM" id="SSF74863">
    <property type="entry name" value="Thiol:disulfide interchange protein DsbD, N-terminal domain (DsbD-alpha)"/>
    <property type="match status" value="1"/>
</dbReference>
<evidence type="ECO:0000256" key="6">
    <source>
        <dbReference type="ARBA" id="ARBA00022692"/>
    </source>
</evidence>
<keyword evidence="5 18" id="KW-0997">Cell inner membrane</keyword>
<evidence type="ECO:0000256" key="11">
    <source>
        <dbReference type="ARBA" id="ARBA00023002"/>
    </source>
</evidence>
<keyword evidence="15 18" id="KW-0676">Redox-active center</keyword>
<feature type="disulfide bond" description="Redox-active" evidence="18">
    <location>
        <begin position="508"/>
        <end position="511"/>
    </location>
</feature>
<dbReference type="InterPro" id="IPR036929">
    <property type="entry name" value="DsbDN_sf"/>
</dbReference>
<evidence type="ECO:0000256" key="3">
    <source>
        <dbReference type="ARBA" id="ARBA00022448"/>
    </source>
</evidence>
<dbReference type="HAMAP" id="MF_00399">
    <property type="entry name" value="DbsD"/>
    <property type="match status" value="1"/>
</dbReference>
<dbReference type="GO" id="GO:0045454">
    <property type="term" value="P:cell redox homeostasis"/>
    <property type="evidence" value="ECO:0007669"/>
    <property type="project" value="TreeGrafter"/>
</dbReference>
<protein>
    <recommendedName>
        <fullName evidence="18">Thiol:disulfide interchange protein DsbD</fullName>
        <ecNumber evidence="18">1.8.1.8</ecNumber>
    </recommendedName>
    <alternativeName>
        <fullName evidence="18">Protein-disulfide reductase</fullName>
        <shortName evidence="18">Disulfide reductase</shortName>
    </alternativeName>
</protein>
<comment type="caution">
    <text evidence="20">The sequence shown here is derived from an EMBL/GenBank/DDBJ whole genome shotgun (WGS) entry which is preliminary data.</text>
</comment>
<evidence type="ECO:0000313" key="20">
    <source>
        <dbReference type="EMBL" id="OBY51988.1"/>
    </source>
</evidence>
<sequence length="599" mass="66637" precursor="true">MKRLFILLVCFFTSLASQADLFNNKPKFLPVDQAFQLQVQSVDNELSMHWQMVENYYLYQDKLEFAVNGKPVESAPKFLSQAEHYKDPYFGLVSIFKHELNLSLPLKNVQPQDLLEVTYQGCTQGFCYPPETKQFKIGDISLNTSTADMKQNTAVSHQESQSAVENPNVFSSQQNQLADSLSQSKYAMLWFFVLGIGLAFTPCVLPMLPLLSAIVIGGRKENTGNWRALALSFVYVQGMALTYTLLGLIVVLIGLPFQIALQSPYVLIGLSIIFVLLALSMFGLFTLQLPSSLQTKLTQFSQQQKSGAFFGVFAMGAIAGLVASPCTSAPLSGALLYVAQSGDFVIGALTLYLLALGMGLPLILITVFGNRILPKSGAWMENVKTAFGFVMLALPIFLISRIIPSIWEPRLWALLGVSFFIWLATQMRSNGIGLFFRILFFIAAIVSAQPLQNWVWQDNTATSQTANTQSAVKNSLVFQQISNYDELQTVLKQHPNKIAMLDLYADWCVACKEFEHKTFVDPQVQTALKEFLLLRVDMTNNSESNRTLMKVLAVTGLPTIIFFNKQGEEIQSQRITGFLPADEFVATLNAAKSTIINKK</sequence>
<dbReference type="PROSITE" id="PS51352">
    <property type="entry name" value="THIOREDOXIN_2"/>
    <property type="match status" value="1"/>
</dbReference>
<dbReference type="InterPro" id="IPR013766">
    <property type="entry name" value="Thioredoxin_domain"/>
</dbReference>
<dbReference type="EMBL" id="MAQE01000013">
    <property type="protein sequence ID" value="OBY51988.1"/>
    <property type="molecule type" value="Genomic_DNA"/>
</dbReference>
<keyword evidence="12 18" id="KW-0520">NAD</keyword>